<evidence type="ECO:0000256" key="7">
    <source>
        <dbReference type="RuleBase" id="RU003345"/>
    </source>
</evidence>
<proteinExistence type="inferred from homology"/>
<accession>A0A0F8B1R5</accession>
<dbReference type="Proteomes" id="UP000034841">
    <property type="component" value="Unassembled WGS sequence"/>
</dbReference>
<name>A0A0F8B1R5_CERFI</name>
<comment type="similarity">
    <text evidence="1 4 7">Belongs to the aldehyde dehydrogenase family.</text>
</comment>
<dbReference type="SUPFAM" id="SSF53720">
    <property type="entry name" value="ALDH-like"/>
    <property type="match status" value="1"/>
</dbReference>
<protein>
    <recommendedName>
        <fullName evidence="4">Aldehyde dehydrogenase</fullName>
    </recommendedName>
</protein>
<dbReference type="GO" id="GO:0004029">
    <property type="term" value="F:aldehyde dehydrogenase (NAD+) activity"/>
    <property type="evidence" value="ECO:0007669"/>
    <property type="project" value="TreeGrafter"/>
</dbReference>
<evidence type="ECO:0000256" key="1">
    <source>
        <dbReference type="ARBA" id="ARBA00009986"/>
    </source>
</evidence>
<dbReference type="PANTHER" id="PTHR43570">
    <property type="entry name" value="ALDEHYDE DEHYDROGENASE"/>
    <property type="match status" value="1"/>
</dbReference>
<dbReference type="EMBL" id="LBBL01000111">
    <property type="protein sequence ID" value="KKF95201.1"/>
    <property type="molecule type" value="Genomic_DNA"/>
</dbReference>
<evidence type="ECO:0000256" key="4">
    <source>
        <dbReference type="PIRNR" id="PIRNR036492"/>
    </source>
</evidence>
<comment type="caution">
    <text evidence="9">The sequence shown here is derived from an EMBL/GenBank/DDBJ whole genome shotgun (WGS) entry which is preliminary data.</text>
</comment>
<dbReference type="GO" id="GO:0016117">
    <property type="term" value="P:carotenoid biosynthetic process"/>
    <property type="evidence" value="ECO:0007669"/>
    <property type="project" value="UniProtKB-KW"/>
</dbReference>
<feature type="active site" evidence="5 6">
    <location>
        <position position="233"/>
    </location>
</feature>
<dbReference type="InterPro" id="IPR016161">
    <property type="entry name" value="Ald_DH/histidinol_DH"/>
</dbReference>
<evidence type="ECO:0000256" key="5">
    <source>
        <dbReference type="PIRSR" id="PIRSR036492-1"/>
    </source>
</evidence>
<dbReference type="OrthoDB" id="440325at2759"/>
<dbReference type="Gene3D" id="3.40.605.10">
    <property type="entry name" value="Aldehyde Dehydrogenase, Chain A, domain 1"/>
    <property type="match status" value="1"/>
</dbReference>
<feature type="domain" description="Aldehyde dehydrogenase" evidence="8">
    <location>
        <begin position="25"/>
        <end position="453"/>
    </location>
</feature>
<dbReference type="Gene3D" id="3.40.309.10">
    <property type="entry name" value="Aldehyde Dehydrogenase, Chain A, domain 2"/>
    <property type="match status" value="1"/>
</dbReference>
<reference evidence="9 10" key="1">
    <citation type="submission" date="2015-04" db="EMBL/GenBank/DDBJ databases">
        <title>Genome sequence of Ceratocystis platani, a major pathogen of plane trees.</title>
        <authorList>
            <person name="Belbahri L."/>
        </authorList>
    </citation>
    <scope>NUCLEOTIDE SEQUENCE [LARGE SCALE GENOMIC DNA]</scope>
    <source>
        <strain evidence="9 10">CFO</strain>
    </source>
</reference>
<evidence type="ECO:0000313" key="10">
    <source>
        <dbReference type="Proteomes" id="UP000034841"/>
    </source>
</evidence>
<evidence type="ECO:0000259" key="8">
    <source>
        <dbReference type="Pfam" id="PF00171"/>
    </source>
</evidence>
<dbReference type="InterPro" id="IPR015590">
    <property type="entry name" value="Aldehyde_DH_dom"/>
</dbReference>
<organism evidence="9 10">
    <name type="scientific">Ceratocystis fimbriata f. sp. platani</name>
    <dbReference type="NCBI Taxonomy" id="88771"/>
    <lineage>
        <taxon>Eukaryota</taxon>
        <taxon>Fungi</taxon>
        <taxon>Dikarya</taxon>
        <taxon>Ascomycota</taxon>
        <taxon>Pezizomycotina</taxon>
        <taxon>Sordariomycetes</taxon>
        <taxon>Hypocreomycetidae</taxon>
        <taxon>Microascales</taxon>
        <taxon>Ceratocystidaceae</taxon>
        <taxon>Ceratocystis</taxon>
    </lineage>
</organism>
<dbReference type="CDD" id="cd07135">
    <property type="entry name" value="ALDH_F14-YMR110C"/>
    <property type="match status" value="1"/>
</dbReference>
<keyword evidence="2" id="KW-0125">Carotenoid biosynthesis</keyword>
<sequence>MAPKLPPSPPVPTGLLTYTPTAIDEIPSTVASVRQAYDTLKTHNVDFRITQLRKLYWAIEDYSDLLTKALCQDLRMSSYEADLLEINIVRGLILDTLSQIHSHVADEKVPNLPLTTLPTRVRIRKEPLGVVLIISPYNFPVQLSLSPAISAIAAGCAFVLKPSESSSATSAVLTHIITSRLDPDVYRVVNGEVAETTALLDQKWDKIFYTGGNAVAKIICKKAAETLTPVGLELGGLNPAFITPSANVAMAARRLMWPKLMNCGQVCVSQNYALVDRKLVPEFIAALKKEHDLMFPQGAKQSSDLSRIINARQFARIKGYLDQTRGKVVIGGDTNETELFIGPTVVLVEDEDDILIQNETFGPVWSILPVDSTDEAIAIANRVCPTTLAIYPFGDSKETEKILSRVTSGGATVNDGFLHATIEPLPFGGVGQSGTGALHGRAGFDEFTHRRTVMINPTWTDAMFRVRYMPYKLAYLKQFRSISPKPDFGRDNQDLRGIMYWIKLVLGLGRGSSTSGFLVRLALTAATVYVVVNSKDTDQEGWMGLHHFDFMAVYEC</sequence>
<dbReference type="GO" id="GO:0005737">
    <property type="term" value="C:cytoplasm"/>
    <property type="evidence" value="ECO:0007669"/>
    <property type="project" value="TreeGrafter"/>
</dbReference>
<dbReference type="InterPro" id="IPR012394">
    <property type="entry name" value="Aldehyde_DH_NAD(P)"/>
</dbReference>
<keyword evidence="10" id="KW-1185">Reference proteome</keyword>
<evidence type="ECO:0000313" key="9">
    <source>
        <dbReference type="EMBL" id="KKF95201.1"/>
    </source>
</evidence>
<evidence type="ECO:0000256" key="3">
    <source>
        <dbReference type="ARBA" id="ARBA00023002"/>
    </source>
</evidence>
<keyword evidence="3 4" id="KW-0560">Oxidoreductase</keyword>
<feature type="active site" evidence="5">
    <location>
        <position position="267"/>
    </location>
</feature>
<dbReference type="PROSITE" id="PS00687">
    <property type="entry name" value="ALDEHYDE_DEHYDR_GLU"/>
    <property type="match status" value="1"/>
</dbReference>
<evidence type="ECO:0000256" key="2">
    <source>
        <dbReference type="ARBA" id="ARBA00022746"/>
    </source>
</evidence>
<evidence type="ECO:0000256" key="6">
    <source>
        <dbReference type="PROSITE-ProRule" id="PRU10007"/>
    </source>
</evidence>
<dbReference type="InterPro" id="IPR016163">
    <property type="entry name" value="Ald_DH_C"/>
</dbReference>
<dbReference type="GO" id="GO:0006081">
    <property type="term" value="P:aldehyde metabolic process"/>
    <property type="evidence" value="ECO:0007669"/>
    <property type="project" value="InterPro"/>
</dbReference>
<dbReference type="AlphaFoldDB" id="A0A0F8B1R5"/>
<dbReference type="InterPro" id="IPR029510">
    <property type="entry name" value="Ald_DH_CS_GLU"/>
</dbReference>
<dbReference type="PANTHER" id="PTHR43570:SF11">
    <property type="entry name" value="ALDEHYDE DEHYDROGENASE"/>
    <property type="match status" value="1"/>
</dbReference>
<gene>
    <name evidence="9" type="primary">ALDH3H1</name>
    <name evidence="9" type="ORF">CFO_g2432</name>
</gene>
<dbReference type="PIRSF" id="PIRSF036492">
    <property type="entry name" value="ALDH"/>
    <property type="match status" value="1"/>
</dbReference>
<dbReference type="InterPro" id="IPR016162">
    <property type="entry name" value="Ald_DH_N"/>
</dbReference>
<dbReference type="Pfam" id="PF00171">
    <property type="entry name" value="Aldedh"/>
    <property type="match status" value="1"/>
</dbReference>
<dbReference type="FunFam" id="3.40.605.10:FF:000004">
    <property type="entry name" value="Aldehyde dehydrogenase"/>
    <property type="match status" value="1"/>
</dbReference>